<name>A0ABD4HM02_ENTGA</name>
<dbReference type="RefSeq" id="WP_176333696.1">
    <property type="nucleotide sequence ID" value="NZ_JABXHJ010000024.1"/>
</dbReference>
<comment type="caution">
    <text evidence="1">The sequence shown here is derived from an EMBL/GenBank/DDBJ whole genome shotgun (WGS) entry which is preliminary data.</text>
</comment>
<dbReference type="InterPro" id="IPR001387">
    <property type="entry name" value="Cro/C1-type_HTH"/>
</dbReference>
<gene>
    <name evidence="1" type="ORF">HWH42_07995</name>
</gene>
<dbReference type="AlphaFoldDB" id="A0ABD4HM02"/>
<dbReference type="EMBL" id="JABXJK010000039">
    <property type="protein sequence ID" value="MBA0972525.1"/>
    <property type="molecule type" value="Genomic_DNA"/>
</dbReference>
<proteinExistence type="predicted"/>
<sequence length="461" mass="53515">MINLEETLIPSISERCKELRESYGLKMEQISDKAVISRIEKGTCPKSGNFITQTVLTDYVNIFNLSPEELIFGGTEELEETLQWIFDQLFFSILQKDLVTDANLYRNVDRVSVISQQAVLSMAEMFAEYNFQRYNFLKSDEAVMDTINKKMDAYLSVGGIFFNFERDFRSTPINEDTVIDFLDMEKKLWLMCKEKMIRSFETNVMSSLFENFVYSTINSTVNLWIIKNFCGDIVPTVVEKMKSNSIFKLGLLSKQLLQDFIIEDLPESYQKTVPIKTTRTAGTDIIIGRRTRKNNKKLSANELKEQARLCEIAMDMIANDEQPDTELLAEFEKYDILFEERPQEEYIREESINSVIGRATSSKYNGRTKNHRPILETGSPIFEVPNNISDKIIDDLFTRWYEDTHFNNQTIPGYFTNNSQIGNTLQEYLNNNIQIIIESIIHTQNNLLLFLKEEDLLAFAK</sequence>
<dbReference type="Proteomes" id="UP000571857">
    <property type="component" value="Unassembled WGS sequence"/>
</dbReference>
<evidence type="ECO:0000313" key="1">
    <source>
        <dbReference type="EMBL" id="MBA0972525.1"/>
    </source>
</evidence>
<evidence type="ECO:0000313" key="2">
    <source>
        <dbReference type="Proteomes" id="UP000571857"/>
    </source>
</evidence>
<dbReference type="CDD" id="cd00093">
    <property type="entry name" value="HTH_XRE"/>
    <property type="match status" value="1"/>
</dbReference>
<accession>A0ABD4HM02</accession>
<organism evidence="1 2">
    <name type="scientific">Enterococcus gallinarum</name>
    <dbReference type="NCBI Taxonomy" id="1353"/>
    <lineage>
        <taxon>Bacteria</taxon>
        <taxon>Bacillati</taxon>
        <taxon>Bacillota</taxon>
        <taxon>Bacilli</taxon>
        <taxon>Lactobacillales</taxon>
        <taxon>Enterococcaceae</taxon>
        <taxon>Enterococcus</taxon>
    </lineage>
</organism>
<reference evidence="1 2" key="1">
    <citation type="submission" date="2020-06" db="EMBL/GenBank/DDBJ databases">
        <title>Crossreactivity between MHC class I-restricted antigens from cancer cells and an enterococcal bacteriophage.</title>
        <authorList>
            <person name="Fluckiger A."/>
            <person name="Daillere R."/>
            <person name="Sassi M."/>
            <person name="Cattoir V."/>
            <person name="Kroemer G."/>
            <person name="Zitvogel L."/>
        </authorList>
    </citation>
    <scope>NUCLEOTIDE SEQUENCE [LARGE SCALE GENOMIC DNA]</scope>
    <source>
        <strain evidence="1 2">EG4</strain>
    </source>
</reference>
<protein>
    <submittedName>
        <fullName evidence="1">Helix-turn-helix transcriptional regulator</fullName>
    </submittedName>
</protein>